<reference evidence="2" key="1">
    <citation type="submission" date="2015-01" db="EMBL/GenBank/DDBJ databases">
        <title>Comparative genome analysis of Bacillus coagulans HM-08, Clostridium butyricum HM-68, Bacillus subtilis HM-66 and Bacillus paralicheniformis BL-09.</title>
        <authorList>
            <person name="Zhang H."/>
        </authorList>
    </citation>
    <scope>NUCLEOTIDE SEQUENCE [LARGE SCALE GENOMIC DNA]</scope>
    <source>
        <strain evidence="2">HM-08</strain>
    </source>
</reference>
<gene>
    <name evidence="1" type="ORF">SB48_HM08orf01000</name>
</gene>
<accession>A0AAN0WAK1</accession>
<evidence type="ECO:0000313" key="1">
    <source>
        <dbReference type="EMBL" id="AJO21446.1"/>
    </source>
</evidence>
<dbReference type="EMBL" id="CP010525">
    <property type="protein sequence ID" value="AJO21446.1"/>
    <property type="molecule type" value="Genomic_DNA"/>
</dbReference>
<dbReference type="Proteomes" id="UP000032024">
    <property type="component" value="Chromosome"/>
</dbReference>
<protein>
    <submittedName>
        <fullName evidence="1">Uncharacterized protein</fullName>
    </submittedName>
</protein>
<evidence type="ECO:0000313" key="2">
    <source>
        <dbReference type="Proteomes" id="UP000032024"/>
    </source>
</evidence>
<proteinExistence type="predicted"/>
<sequence>MQGFLHVSYKILTLYIRQKWPKSLSNLEFLFIQQALNTKQNPL</sequence>
<keyword evidence="2" id="KW-1185">Reference proteome</keyword>
<name>A0AAN0WAK1_HEYCO</name>
<dbReference type="AlphaFoldDB" id="A0AAN0WAK1"/>
<organism evidence="1 2">
    <name type="scientific">Heyndrickxia coagulans</name>
    <name type="common">Weizmannia coagulans</name>
    <dbReference type="NCBI Taxonomy" id="1398"/>
    <lineage>
        <taxon>Bacteria</taxon>
        <taxon>Bacillati</taxon>
        <taxon>Bacillota</taxon>
        <taxon>Bacilli</taxon>
        <taxon>Bacillales</taxon>
        <taxon>Bacillaceae</taxon>
        <taxon>Heyndrickxia</taxon>
    </lineage>
</organism>